<dbReference type="InterPro" id="IPR015424">
    <property type="entry name" value="PyrdxlP-dep_Trfase"/>
</dbReference>
<evidence type="ECO:0000256" key="5">
    <source>
        <dbReference type="RuleBase" id="RU004508"/>
    </source>
</evidence>
<dbReference type="InterPro" id="IPR000653">
    <property type="entry name" value="DegT/StrS_aminotransferase"/>
</dbReference>
<dbReference type="AlphaFoldDB" id="Q2WB96"/>
<dbReference type="PIRSF" id="PIRSF000390">
    <property type="entry name" value="PLP_StrS"/>
    <property type="match status" value="1"/>
</dbReference>
<name>Q2WB96_PARM1</name>
<keyword evidence="1 4" id="KW-0663">Pyridoxal phosphate</keyword>
<feature type="modified residue" description="N6-(pyridoxal phosphate)lysine" evidence="4">
    <location>
        <position position="191"/>
    </location>
</feature>
<dbReference type="GO" id="GO:0030170">
    <property type="term" value="F:pyridoxal phosphate binding"/>
    <property type="evidence" value="ECO:0007669"/>
    <property type="project" value="TreeGrafter"/>
</dbReference>
<dbReference type="EMBL" id="AP007255">
    <property type="protein sequence ID" value="BAE48879.1"/>
    <property type="molecule type" value="Genomic_DNA"/>
</dbReference>
<accession>Q2WB96</accession>
<dbReference type="Proteomes" id="UP000007058">
    <property type="component" value="Chromosome"/>
</dbReference>
<proteinExistence type="inferred from homology"/>
<dbReference type="CDD" id="cd00616">
    <property type="entry name" value="AHBA_syn"/>
    <property type="match status" value="1"/>
</dbReference>
<dbReference type="PANTHER" id="PTHR30244:SF36">
    <property type="entry name" value="3-OXO-GLUCOSE-6-PHOSPHATE:GLUTAMATE AMINOTRANSFERASE"/>
    <property type="match status" value="1"/>
</dbReference>
<dbReference type="KEGG" id="mag:amb0075"/>
<dbReference type="InterPro" id="IPR015421">
    <property type="entry name" value="PyrdxlP-dep_Trfase_major"/>
</dbReference>
<dbReference type="InterPro" id="IPR015422">
    <property type="entry name" value="PyrdxlP-dep_Trfase_small"/>
</dbReference>
<dbReference type="Gene3D" id="3.90.1150.10">
    <property type="entry name" value="Aspartate Aminotransferase, domain 1"/>
    <property type="match status" value="1"/>
</dbReference>
<evidence type="ECO:0000313" key="6">
    <source>
        <dbReference type="EMBL" id="BAE48879.1"/>
    </source>
</evidence>
<feature type="active site" description="Proton acceptor" evidence="3">
    <location>
        <position position="191"/>
    </location>
</feature>
<reference evidence="6 7" key="1">
    <citation type="journal article" date="2005" name="DNA Res.">
        <title>Complete genome sequence of the facultative anaerobic magnetotactic bacterium Magnetospirillum sp. strain AMB-1.</title>
        <authorList>
            <person name="Matsunaga T."/>
            <person name="Okamura Y."/>
            <person name="Fukuda Y."/>
            <person name="Wahyudi A.T."/>
            <person name="Murase Y."/>
            <person name="Takeyama H."/>
        </authorList>
    </citation>
    <scope>NUCLEOTIDE SEQUENCE [LARGE SCALE GENOMIC DNA]</scope>
    <source>
        <strain evidence="7">ATCC 700264 / AMB-1</strain>
    </source>
</reference>
<dbReference type="SUPFAM" id="SSF53383">
    <property type="entry name" value="PLP-dependent transferases"/>
    <property type="match status" value="1"/>
</dbReference>
<gene>
    <name evidence="6" type="ordered locus">amb0075</name>
</gene>
<evidence type="ECO:0000256" key="2">
    <source>
        <dbReference type="ARBA" id="ARBA00037999"/>
    </source>
</evidence>
<dbReference type="HOGENOM" id="CLU_033332_6_2_5"/>
<dbReference type="GO" id="GO:0008483">
    <property type="term" value="F:transaminase activity"/>
    <property type="evidence" value="ECO:0007669"/>
    <property type="project" value="TreeGrafter"/>
</dbReference>
<comment type="similarity">
    <text evidence="2 5">Belongs to the DegT/DnrJ/EryC1 family.</text>
</comment>
<dbReference type="GO" id="GO:0000271">
    <property type="term" value="P:polysaccharide biosynthetic process"/>
    <property type="evidence" value="ECO:0007669"/>
    <property type="project" value="TreeGrafter"/>
</dbReference>
<dbReference type="Gene3D" id="3.40.640.10">
    <property type="entry name" value="Type I PLP-dependent aspartate aminotransferase-like (Major domain)"/>
    <property type="match status" value="1"/>
</dbReference>
<evidence type="ECO:0000256" key="4">
    <source>
        <dbReference type="PIRSR" id="PIRSR000390-2"/>
    </source>
</evidence>
<dbReference type="PANTHER" id="PTHR30244">
    <property type="entry name" value="TRANSAMINASE"/>
    <property type="match status" value="1"/>
</dbReference>
<evidence type="ECO:0000313" key="7">
    <source>
        <dbReference type="Proteomes" id="UP000007058"/>
    </source>
</evidence>
<evidence type="ECO:0000256" key="1">
    <source>
        <dbReference type="ARBA" id="ARBA00022898"/>
    </source>
</evidence>
<dbReference type="Pfam" id="PF01041">
    <property type="entry name" value="DegT_DnrJ_EryC1"/>
    <property type="match status" value="1"/>
</dbReference>
<organism evidence="6 7">
    <name type="scientific">Paramagnetospirillum magneticum (strain ATCC 700264 / AMB-1)</name>
    <name type="common">Magnetospirillum magneticum</name>
    <dbReference type="NCBI Taxonomy" id="342108"/>
    <lineage>
        <taxon>Bacteria</taxon>
        <taxon>Pseudomonadati</taxon>
        <taxon>Pseudomonadota</taxon>
        <taxon>Alphaproteobacteria</taxon>
        <taxon>Rhodospirillales</taxon>
        <taxon>Magnetospirillaceae</taxon>
        <taxon>Paramagnetospirillum</taxon>
    </lineage>
</organism>
<sequence>MTNMTPPTVPYLDLRVTDDAEREDLLAAVDRVLRHGRIVLGPEVAEFEARIAARVGRRFAVGVNSGTDALILALRALGIGAGDEVIVPALSFVASANIVKLAGAVPVFADLGPDMNMDPAVIEGLITPATRAILPVHFAGKICRMEEICAIAERHRLLVIEDAAQAFDAVRHGRKAGSFGQVGCFSMNCMKVLASLGEAGVIVTDDDALHDHLVQLRYHGLVTKESCGFLSHNGRLDTVHAAMLSVRLDRFDEVMRRRRDNAAYYSARLGHLVDVPRDDADCQDAYYIYVIATDRRDALQDFLTARGIETKQPHILMPEHPVHKDARGFWDNAARVHHRRLSLPISEKLTDTQRTYVADAIVEFFNI</sequence>
<evidence type="ECO:0000256" key="3">
    <source>
        <dbReference type="PIRSR" id="PIRSR000390-1"/>
    </source>
</evidence>
<dbReference type="STRING" id="342108.amb0075"/>
<protein>
    <submittedName>
        <fullName evidence="6">Predicted pyridoxal phosphate-dependent enzyme</fullName>
    </submittedName>
</protein>
<keyword evidence="7" id="KW-1185">Reference proteome</keyword>